<comment type="caution">
    <text evidence="1">The sequence shown here is derived from an EMBL/GenBank/DDBJ whole genome shotgun (WGS) entry which is preliminary data.</text>
</comment>
<protein>
    <submittedName>
        <fullName evidence="1">Uncharacterized protein</fullName>
    </submittedName>
</protein>
<accession>A0ACC0JUF5</accession>
<name>A0ACC0JUF5_CHOFU</name>
<sequence>MSQKSSTVNFLIRDANGQPQMVKVVQNPNQSVGQIKLKPNPVKIIKLPNTTEGNTQAPIYRTVKLAGIKCASKLVSELQQPETLAELNIIETLPNLVTLPVKPETSTSTNSKTTYFPTITTKRRKHADKVGKGLRHFSMKVCEKVRTKGFTSYNEVADELVLEFAAGMHGSADSQQYDQKNIRRRVYDALNVLMAMNIISKEKKEIRWLGLPTNSVQECTALEKEKQAKLEKIQKKTQQLQELILQHISFKSLIDRNKEAESKGLKPSPSSAIHLPFIVVNTSDKALIDCSISNDKTEYMFHFNKRFQIHDDIDILKRMGLLYEMGRGVSSKLSSMLEEEELDDTVEDDEAGEGEGEGECEEEAAAGAEGEEAPEYSDDSSDVDVTCAEEKEQVVLQMGTCDAGRALKVAKMVENDVAAVDINMGCPKEFSIKGGMGVALMGQPDKAWNILNTLVTNLSINVSCKIRILNTPEETLELVNKLVSSGIKAIGIHGRTKDERPQHAVNTDIIRYVAERISIPVIANTIWDLGEYCQKKQSEYQKMGIKGRWQVTPDELEPPYKKTKLGDTNLEEVNQLKACFIRGNFNDLNLPKARLHAWCGKNGHDLPVYDTRQVSKLFQTILTFNGKKYTSSFWEKNKKFAEQGAALVCLFFLGLVTEDELLQLGSIIK</sequence>
<reference evidence="1 2" key="1">
    <citation type="journal article" date="2022" name="Genome Biol. Evol.">
        <title>The Spruce Budworm Genome: Reconstructing the Evolutionary History of Antifreeze Proteins.</title>
        <authorList>
            <person name="Beliveau C."/>
            <person name="Gagne P."/>
            <person name="Picq S."/>
            <person name="Vernygora O."/>
            <person name="Keeling C.I."/>
            <person name="Pinkney K."/>
            <person name="Doucet D."/>
            <person name="Wen F."/>
            <person name="Johnston J.S."/>
            <person name="Maaroufi H."/>
            <person name="Boyle B."/>
            <person name="Laroche J."/>
            <person name="Dewar K."/>
            <person name="Juretic N."/>
            <person name="Blackburn G."/>
            <person name="Nisole A."/>
            <person name="Brunet B."/>
            <person name="Brandao M."/>
            <person name="Lumley L."/>
            <person name="Duan J."/>
            <person name="Quan G."/>
            <person name="Lucarotti C.J."/>
            <person name="Roe A.D."/>
            <person name="Sperling F.A.H."/>
            <person name="Levesque R.C."/>
            <person name="Cusson M."/>
        </authorList>
    </citation>
    <scope>NUCLEOTIDE SEQUENCE [LARGE SCALE GENOMIC DNA]</scope>
    <source>
        <strain evidence="1">Glfc:IPQL:Cfum</strain>
    </source>
</reference>
<proteinExistence type="predicted"/>
<dbReference type="Proteomes" id="UP001064048">
    <property type="component" value="Chromosome 3"/>
</dbReference>
<gene>
    <name evidence="1" type="ORF">MSG28_002202</name>
</gene>
<keyword evidence="2" id="KW-1185">Reference proteome</keyword>
<evidence type="ECO:0000313" key="1">
    <source>
        <dbReference type="EMBL" id="KAI8427804.1"/>
    </source>
</evidence>
<dbReference type="EMBL" id="CM046103">
    <property type="protein sequence ID" value="KAI8427804.1"/>
    <property type="molecule type" value="Genomic_DNA"/>
</dbReference>
<evidence type="ECO:0000313" key="2">
    <source>
        <dbReference type="Proteomes" id="UP001064048"/>
    </source>
</evidence>
<organism evidence="1 2">
    <name type="scientific">Choristoneura fumiferana</name>
    <name type="common">Spruce budworm moth</name>
    <name type="synonym">Archips fumiferana</name>
    <dbReference type="NCBI Taxonomy" id="7141"/>
    <lineage>
        <taxon>Eukaryota</taxon>
        <taxon>Metazoa</taxon>
        <taxon>Ecdysozoa</taxon>
        <taxon>Arthropoda</taxon>
        <taxon>Hexapoda</taxon>
        <taxon>Insecta</taxon>
        <taxon>Pterygota</taxon>
        <taxon>Neoptera</taxon>
        <taxon>Endopterygota</taxon>
        <taxon>Lepidoptera</taxon>
        <taxon>Glossata</taxon>
        <taxon>Ditrysia</taxon>
        <taxon>Tortricoidea</taxon>
        <taxon>Tortricidae</taxon>
        <taxon>Tortricinae</taxon>
        <taxon>Choristoneura</taxon>
    </lineage>
</organism>